<protein>
    <submittedName>
        <fullName evidence="2">Uncharacterized protein</fullName>
    </submittedName>
</protein>
<feature type="region of interest" description="Disordered" evidence="1">
    <location>
        <begin position="18"/>
        <end position="52"/>
    </location>
</feature>
<feature type="compositionally biased region" description="Polar residues" evidence="1">
    <location>
        <begin position="43"/>
        <end position="52"/>
    </location>
</feature>
<name>A0A0L0VRU2_9BASI</name>
<feature type="compositionally biased region" description="Basic residues" evidence="1">
    <location>
        <begin position="26"/>
        <end position="41"/>
    </location>
</feature>
<evidence type="ECO:0000313" key="3">
    <source>
        <dbReference type="Proteomes" id="UP000054564"/>
    </source>
</evidence>
<dbReference type="PANTHER" id="PTHR35871">
    <property type="entry name" value="EXPRESSED PROTEIN"/>
    <property type="match status" value="1"/>
</dbReference>
<proteinExistence type="predicted"/>
<sequence>MSEDKPLQALWSIFEKSTAAPAASPVRRKLKSGKFSYRKPVKNPNSSSQKLTPAIVSKQTQHDFASTVSDPDPNYDTVIICLEQQMDLYLFAPKNSAPQDLNKIYAEADFTELRKAIECITAEYKRKAAKDKSFQIPEAMISNLNEFNYL</sequence>
<accession>A0A0L0VRU2</accession>
<keyword evidence="3" id="KW-1185">Reference proteome</keyword>
<dbReference type="PANTHER" id="PTHR35871:SF1">
    <property type="entry name" value="CXC1-LIKE CYSTEINE CLUSTER ASSOCIATED WITH KDZ TRANSPOSASES DOMAIN-CONTAINING PROTEIN"/>
    <property type="match status" value="1"/>
</dbReference>
<evidence type="ECO:0000256" key="1">
    <source>
        <dbReference type="SAM" id="MobiDB-lite"/>
    </source>
</evidence>
<dbReference type="AlphaFoldDB" id="A0A0L0VRU2"/>
<gene>
    <name evidence="2" type="ORF">PSTG_05167</name>
</gene>
<evidence type="ECO:0000313" key="2">
    <source>
        <dbReference type="EMBL" id="KNF01740.1"/>
    </source>
</evidence>
<dbReference type="Proteomes" id="UP000054564">
    <property type="component" value="Unassembled WGS sequence"/>
</dbReference>
<dbReference type="EMBL" id="AJIL01000028">
    <property type="protein sequence ID" value="KNF01740.1"/>
    <property type="molecule type" value="Genomic_DNA"/>
</dbReference>
<comment type="caution">
    <text evidence="2">The sequence shown here is derived from an EMBL/GenBank/DDBJ whole genome shotgun (WGS) entry which is preliminary data.</text>
</comment>
<reference evidence="3" key="1">
    <citation type="submission" date="2014-03" db="EMBL/GenBank/DDBJ databases">
        <title>The Genome Sequence of Puccinia striiformis f. sp. tritici PST-78.</title>
        <authorList>
            <consortium name="The Broad Institute Genome Sequencing Platform"/>
            <person name="Cuomo C."/>
            <person name="Hulbert S."/>
            <person name="Chen X."/>
            <person name="Walker B."/>
            <person name="Young S.K."/>
            <person name="Zeng Q."/>
            <person name="Gargeya S."/>
            <person name="Fitzgerald M."/>
            <person name="Haas B."/>
            <person name="Abouelleil A."/>
            <person name="Alvarado L."/>
            <person name="Arachchi H.M."/>
            <person name="Berlin A.M."/>
            <person name="Chapman S.B."/>
            <person name="Goldberg J."/>
            <person name="Griggs A."/>
            <person name="Gujja S."/>
            <person name="Hansen M."/>
            <person name="Howarth C."/>
            <person name="Imamovic A."/>
            <person name="Larimer J."/>
            <person name="McCowan C."/>
            <person name="Montmayeur A."/>
            <person name="Murphy C."/>
            <person name="Neiman D."/>
            <person name="Pearson M."/>
            <person name="Priest M."/>
            <person name="Roberts A."/>
            <person name="Saif S."/>
            <person name="Shea T."/>
            <person name="Sisk P."/>
            <person name="Sykes S."/>
            <person name="Wortman J."/>
            <person name="Nusbaum C."/>
            <person name="Birren B."/>
        </authorList>
    </citation>
    <scope>NUCLEOTIDE SEQUENCE [LARGE SCALE GENOMIC DNA]</scope>
    <source>
        <strain evidence="3">race PST-78</strain>
    </source>
</reference>
<dbReference type="OrthoDB" id="10658347at2759"/>
<organism evidence="2 3">
    <name type="scientific">Puccinia striiformis f. sp. tritici PST-78</name>
    <dbReference type="NCBI Taxonomy" id="1165861"/>
    <lineage>
        <taxon>Eukaryota</taxon>
        <taxon>Fungi</taxon>
        <taxon>Dikarya</taxon>
        <taxon>Basidiomycota</taxon>
        <taxon>Pucciniomycotina</taxon>
        <taxon>Pucciniomycetes</taxon>
        <taxon>Pucciniales</taxon>
        <taxon>Pucciniaceae</taxon>
        <taxon>Puccinia</taxon>
    </lineage>
</organism>